<sequence length="458" mass="53615">MPWSILEALRNDPQKLIESMKKRCLDPRPVYEAIEVDKKWREVLQKVEKLRAEHNKITRSIPKASPEERKKLIEEAKKLLARKEELENELKELEKKREELLLSLPNLVHESVPEGCDEDSNQPIRFWGKPKVWKEHLEQFKHQTERYGFKIEYELLDNKPIPHADMLEEVLKLGDTFKAAQVASSRFYYLFQDLVWLDLALILYALDNLTKKGFIAVEPPYMIRYKYLMGVIDIETFKDAIYKIEGEDLYLIATAEHPLASYKANEIIDEKDLPLKLVGISPCFRKEAGAANRDLKGIFRVHQFHKVEQFVYSKPEESWNILEELIRNAEELVRGLGLPYRVVNICGGELGYPAAKKYDIEVWYPAQGRYRELVSASNCTDWQSYRLNVRYRIKGGKKHDYVHLLNSTALATTRTITAILENYQLPDGRVEIPKVLRKYLEPFEAAPKEYIVPRERKP</sequence>
<evidence type="ECO:0000256" key="9">
    <source>
        <dbReference type="SAM" id="Coils"/>
    </source>
</evidence>
<dbReference type="KEGG" id="iis:EYM_07155"/>
<feature type="binding site" evidence="6 8">
    <location>
        <begin position="285"/>
        <end position="287"/>
    </location>
    <ligand>
        <name>ATP</name>
        <dbReference type="ChEBI" id="CHEBI:30616"/>
    </ligand>
</feature>
<feature type="binding site" evidence="6 7">
    <location>
        <position position="308"/>
    </location>
    <ligand>
        <name>L-serine</name>
        <dbReference type="ChEBI" id="CHEBI:33384"/>
    </ligand>
</feature>
<dbReference type="PIRSF" id="PIRSF001529">
    <property type="entry name" value="Ser-tRNA-synth_IIa"/>
    <property type="match status" value="1"/>
</dbReference>
<dbReference type="GeneID" id="30680804"/>
<dbReference type="SUPFAM" id="SSF55681">
    <property type="entry name" value="Class II aaRS and biotin synthetases"/>
    <property type="match status" value="1"/>
</dbReference>
<dbReference type="GO" id="GO:0005737">
    <property type="term" value="C:cytoplasm"/>
    <property type="evidence" value="ECO:0007669"/>
    <property type="project" value="UniProtKB-SubCell"/>
</dbReference>
<proteinExistence type="inferred from homology"/>
<evidence type="ECO:0000256" key="3">
    <source>
        <dbReference type="ARBA" id="ARBA00022840"/>
    </source>
</evidence>
<gene>
    <name evidence="6" type="primary">serS</name>
    <name evidence="11" type="ORF">EYM_07155</name>
</gene>
<evidence type="ECO:0000313" key="11">
    <source>
        <dbReference type="EMBL" id="ALU12015.1"/>
    </source>
</evidence>
<dbReference type="InterPro" id="IPR042103">
    <property type="entry name" value="SerRS_1_N_sf"/>
</dbReference>
<reference evidence="11 12" key="1">
    <citation type="submission" date="2013-11" db="EMBL/GenBank/DDBJ databases">
        <title>Comparative genomics of Ignicoccus.</title>
        <authorList>
            <person name="Podar M."/>
        </authorList>
    </citation>
    <scope>NUCLEOTIDE SEQUENCE [LARGE SCALE GENOMIC DNA]</scope>
    <source>
        <strain evidence="11 12">DSM 13165</strain>
    </source>
</reference>
<comment type="function">
    <text evidence="6">Catalyzes the attachment of serine to tRNA(Ser). Is also able to aminoacylate tRNA(Sec) with serine, to form the misacylated tRNA L-seryl-tRNA(Sec), which will be further converted into selenocysteinyl-tRNA(Sec).</text>
</comment>
<name>A0A0U3FNW1_9CREN</name>
<protein>
    <recommendedName>
        <fullName evidence="6">Serine--tRNA ligase</fullName>
        <ecNumber evidence="6">6.1.1.11</ecNumber>
    </recommendedName>
    <alternativeName>
        <fullName evidence="6">Seryl-tRNA synthetase</fullName>
        <shortName evidence="6">SerRS</shortName>
    </alternativeName>
    <alternativeName>
        <fullName evidence="6">Seryl-tRNA(Ser/Sec) synthetase</fullName>
    </alternativeName>
</protein>
<dbReference type="GO" id="GO:0016260">
    <property type="term" value="P:selenocysteine biosynthetic process"/>
    <property type="evidence" value="ECO:0007669"/>
    <property type="project" value="UniProtKB-UniRule"/>
</dbReference>
<dbReference type="InterPro" id="IPR045864">
    <property type="entry name" value="aa-tRNA-synth_II/BPL/LPL"/>
</dbReference>
<dbReference type="HAMAP" id="MF_00176">
    <property type="entry name" value="Ser_tRNA_synth_type1"/>
    <property type="match status" value="1"/>
</dbReference>
<evidence type="ECO:0000256" key="4">
    <source>
        <dbReference type="ARBA" id="ARBA00022917"/>
    </source>
</evidence>
<dbReference type="RefSeq" id="WP_075050387.1">
    <property type="nucleotide sequence ID" value="NZ_CP006867.1"/>
</dbReference>
<dbReference type="Gene3D" id="1.10.287.40">
    <property type="entry name" value="Serine-tRNA synthetase, tRNA binding domain"/>
    <property type="match status" value="1"/>
</dbReference>
<dbReference type="STRING" id="940295.EYM_07155"/>
<dbReference type="Gene3D" id="3.30.930.10">
    <property type="entry name" value="Bira Bifunctional Protein, Domain 2"/>
    <property type="match status" value="1"/>
</dbReference>
<evidence type="ECO:0000256" key="8">
    <source>
        <dbReference type="PIRSR" id="PIRSR001529-2"/>
    </source>
</evidence>
<evidence type="ECO:0000256" key="6">
    <source>
        <dbReference type="HAMAP-Rule" id="MF_00176"/>
    </source>
</evidence>
<dbReference type="PROSITE" id="PS50862">
    <property type="entry name" value="AA_TRNA_LIGASE_II"/>
    <property type="match status" value="1"/>
</dbReference>
<keyword evidence="2 6" id="KW-0547">Nucleotide-binding</keyword>
<dbReference type="GO" id="GO:0005524">
    <property type="term" value="F:ATP binding"/>
    <property type="evidence" value="ECO:0007669"/>
    <property type="project" value="UniProtKB-UniRule"/>
</dbReference>
<feature type="binding site" evidence="7">
    <location>
        <position position="254"/>
    </location>
    <ligand>
        <name>L-serine</name>
        <dbReference type="ChEBI" id="CHEBI:33384"/>
    </ligand>
</feature>
<feature type="binding site" evidence="8">
    <location>
        <begin position="301"/>
        <end position="304"/>
    </location>
    <ligand>
        <name>ATP</name>
        <dbReference type="ChEBI" id="CHEBI:30616"/>
    </ligand>
</feature>
<feature type="coiled-coil region" evidence="9">
    <location>
        <begin position="69"/>
        <end position="110"/>
    </location>
</feature>
<comment type="pathway">
    <text evidence="6">Aminoacyl-tRNA biosynthesis; selenocysteinyl-tRNA(Sec) biosynthesis; L-seryl-tRNA(Sec) from L-serine and tRNA(Sec): step 1/1.</text>
</comment>
<feature type="binding site" evidence="6">
    <location>
        <begin position="254"/>
        <end position="256"/>
    </location>
    <ligand>
        <name>L-serine</name>
        <dbReference type="ChEBI" id="CHEBI:33384"/>
    </ligand>
</feature>
<keyword evidence="3 6" id="KW-0067">ATP-binding</keyword>
<comment type="subcellular location">
    <subcellularLocation>
        <location evidence="6">Cytoplasm</location>
    </subcellularLocation>
</comment>
<evidence type="ECO:0000313" key="12">
    <source>
        <dbReference type="Proteomes" id="UP000060778"/>
    </source>
</evidence>
<comment type="catalytic activity">
    <reaction evidence="6">
        <text>tRNA(Ser) + L-serine + ATP = L-seryl-tRNA(Ser) + AMP + diphosphate + H(+)</text>
        <dbReference type="Rhea" id="RHEA:12292"/>
        <dbReference type="Rhea" id="RHEA-COMP:9669"/>
        <dbReference type="Rhea" id="RHEA-COMP:9703"/>
        <dbReference type="ChEBI" id="CHEBI:15378"/>
        <dbReference type="ChEBI" id="CHEBI:30616"/>
        <dbReference type="ChEBI" id="CHEBI:33019"/>
        <dbReference type="ChEBI" id="CHEBI:33384"/>
        <dbReference type="ChEBI" id="CHEBI:78442"/>
        <dbReference type="ChEBI" id="CHEBI:78533"/>
        <dbReference type="ChEBI" id="CHEBI:456215"/>
        <dbReference type="EC" id="6.1.1.11"/>
    </reaction>
</comment>
<keyword evidence="1 6" id="KW-0436">Ligase</keyword>
<feature type="binding site" evidence="6 8">
    <location>
        <begin position="372"/>
        <end position="375"/>
    </location>
    <ligand>
        <name>ATP</name>
        <dbReference type="ChEBI" id="CHEBI:30616"/>
    </ligand>
</feature>
<evidence type="ECO:0000256" key="1">
    <source>
        <dbReference type="ARBA" id="ARBA00022598"/>
    </source>
</evidence>
<dbReference type="CDD" id="cd00770">
    <property type="entry name" value="SerRS_core"/>
    <property type="match status" value="1"/>
</dbReference>
<dbReference type="InterPro" id="IPR002317">
    <property type="entry name" value="Ser-tRNA-ligase_type_1"/>
</dbReference>
<comment type="similarity">
    <text evidence="6">Belongs to the class-II aminoacyl-tRNA synthetase family. Type-1 seryl-tRNA synthetase subfamily.</text>
</comment>
<feature type="domain" description="Aminoacyl-transfer RNA synthetases class-II family profile" evidence="10">
    <location>
        <begin position="209"/>
        <end position="433"/>
    </location>
</feature>
<evidence type="ECO:0000256" key="2">
    <source>
        <dbReference type="ARBA" id="ARBA00022741"/>
    </source>
</evidence>
<dbReference type="UniPathway" id="UPA00906">
    <property type="reaction ID" value="UER00895"/>
</dbReference>
<dbReference type="GO" id="GO:0006434">
    <property type="term" value="P:seryl-tRNA aminoacylation"/>
    <property type="evidence" value="ECO:0007669"/>
    <property type="project" value="UniProtKB-UniRule"/>
</dbReference>
<comment type="catalytic activity">
    <reaction evidence="6">
        <text>tRNA(Sec) + L-serine + ATP = L-seryl-tRNA(Sec) + AMP + diphosphate + H(+)</text>
        <dbReference type="Rhea" id="RHEA:42580"/>
        <dbReference type="Rhea" id="RHEA-COMP:9742"/>
        <dbReference type="Rhea" id="RHEA-COMP:10128"/>
        <dbReference type="ChEBI" id="CHEBI:15378"/>
        <dbReference type="ChEBI" id="CHEBI:30616"/>
        <dbReference type="ChEBI" id="CHEBI:33019"/>
        <dbReference type="ChEBI" id="CHEBI:33384"/>
        <dbReference type="ChEBI" id="CHEBI:78442"/>
        <dbReference type="ChEBI" id="CHEBI:78533"/>
        <dbReference type="ChEBI" id="CHEBI:456215"/>
        <dbReference type="EC" id="6.1.1.11"/>
    </reaction>
</comment>
<dbReference type="GO" id="GO:0004828">
    <property type="term" value="F:serine-tRNA ligase activity"/>
    <property type="evidence" value="ECO:0007669"/>
    <property type="project" value="UniProtKB-UniRule"/>
</dbReference>
<keyword evidence="5 6" id="KW-0030">Aminoacyl-tRNA synthetase</keyword>
<keyword evidence="12" id="KW-1185">Reference proteome</keyword>
<evidence type="ECO:0000256" key="5">
    <source>
        <dbReference type="ARBA" id="ARBA00023146"/>
    </source>
</evidence>
<accession>A0A0U3FNW1</accession>
<dbReference type="Pfam" id="PF00587">
    <property type="entry name" value="tRNA-synt_2b"/>
    <property type="match status" value="1"/>
</dbReference>
<dbReference type="Pfam" id="PF02403">
    <property type="entry name" value="Seryl_tRNA_N"/>
    <property type="match status" value="1"/>
</dbReference>
<dbReference type="OrthoDB" id="35932at2157"/>
<feature type="binding site" evidence="6">
    <location>
        <position position="408"/>
    </location>
    <ligand>
        <name>L-serine</name>
        <dbReference type="ChEBI" id="CHEBI:33384"/>
    </ligand>
</feature>
<feature type="site" description="Important for serine binding" evidence="7">
    <location>
        <position position="408"/>
    </location>
</feature>
<keyword evidence="6" id="KW-0963">Cytoplasm</keyword>
<evidence type="ECO:0000259" key="10">
    <source>
        <dbReference type="PROSITE" id="PS50862"/>
    </source>
</evidence>
<dbReference type="PATRIC" id="fig|940295.4.peg.1390"/>
<dbReference type="Proteomes" id="UP000060778">
    <property type="component" value="Chromosome"/>
</dbReference>
<feature type="binding site" evidence="7">
    <location>
        <position position="406"/>
    </location>
    <ligand>
        <name>L-serine</name>
        <dbReference type="ChEBI" id="CHEBI:33384"/>
    </ligand>
</feature>
<keyword evidence="9" id="KW-0175">Coiled coil</keyword>
<dbReference type="AlphaFoldDB" id="A0A0U3FNW1"/>
<dbReference type="InterPro" id="IPR006195">
    <property type="entry name" value="aa-tRNA-synth_II"/>
</dbReference>
<comment type="domain">
    <text evidence="6">Consists of two distinct domains, a catalytic core and a N-terminal extension that is involved in tRNA binding.</text>
</comment>
<organism evidence="11 12">
    <name type="scientific">Ignicoccus islandicus DSM 13165</name>
    <dbReference type="NCBI Taxonomy" id="940295"/>
    <lineage>
        <taxon>Archaea</taxon>
        <taxon>Thermoproteota</taxon>
        <taxon>Thermoprotei</taxon>
        <taxon>Desulfurococcales</taxon>
        <taxon>Desulfurococcaceae</taxon>
        <taxon>Ignicoccus</taxon>
    </lineage>
</organism>
<feature type="binding site" evidence="6">
    <location>
        <position position="301"/>
    </location>
    <ligand>
        <name>ATP</name>
        <dbReference type="ChEBI" id="CHEBI:30616"/>
    </ligand>
</feature>
<comment type="subunit">
    <text evidence="6">Homodimer. The tRNA molecule binds across the dimer.</text>
</comment>
<dbReference type="EC" id="6.1.1.11" evidence="6"/>
<dbReference type="InterPro" id="IPR002314">
    <property type="entry name" value="aa-tRNA-synt_IIb"/>
</dbReference>
<evidence type="ECO:0000256" key="7">
    <source>
        <dbReference type="PIRSR" id="PIRSR001529-1"/>
    </source>
</evidence>
<dbReference type="PANTHER" id="PTHR11778">
    <property type="entry name" value="SERYL-TRNA SYNTHETASE"/>
    <property type="match status" value="1"/>
</dbReference>
<dbReference type="InterPro" id="IPR010978">
    <property type="entry name" value="tRNA-bd_arm"/>
</dbReference>
<keyword evidence="4 6" id="KW-0648">Protein biosynthesis</keyword>
<feature type="binding site" evidence="7">
    <location>
        <position position="285"/>
    </location>
    <ligand>
        <name>L-serine</name>
        <dbReference type="ChEBI" id="CHEBI:33384"/>
    </ligand>
</feature>
<dbReference type="InterPro" id="IPR033729">
    <property type="entry name" value="SerRS_core"/>
</dbReference>
<dbReference type="EMBL" id="CP006867">
    <property type="protein sequence ID" value="ALU12015.1"/>
    <property type="molecule type" value="Genomic_DNA"/>
</dbReference>
<dbReference type="PRINTS" id="PR00981">
    <property type="entry name" value="TRNASYNTHSER"/>
</dbReference>
<dbReference type="SUPFAM" id="SSF46589">
    <property type="entry name" value="tRNA-binding arm"/>
    <property type="match status" value="1"/>
</dbReference>
<dbReference type="InterPro" id="IPR015866">
    <property type="entry name" value="Ser-tRNA-synth_1_N"/>
</dbReference>
<dbReference type="NCBIfam" id="TIGR00414">
    <property type="entry name" value="serS"/>
    <property type="match status" value="1"/>
</dbReference>